<dbReference type="EMBL" id="CP036269">
    <property type="protein sequence ID" value="QDT40944.1"/>
    <property type="molecule type" value="Genomic_DNA"/>
</dbReference>
<dbReference type="PANTHER" id="PTHR43420">
    <property type="entry name" value="ACETYLTRANSFERASE"/>
    <property type="match status" value="1"/>
</dbReference>
<gene>
    <name evidence="4" type="primary">mshD_1</name>
    <name evidence="4" type="ORF">Pan241w_10030</name>
</gene>
<keyword evidence="1 4" id="KW-0808">Transferase</keyword>
<keyword evidence="2 4" id="KW-0012">Acyltransferase</keyword>
<evidence type="ECO:0000313" key="5">
    <source>
        <dbReference type="Proteomes" id="UP000317171"/>
    </source>
</evidence>
<dbReference type="OrthoDB" id="214696at2"/>
<dbReference type="GO" id="GO:0035447">
    <property type="term" value="F:mycothiol synthase activity"/>
    <property type="evidence" value="ECO:0007669"/>
    <property type="project" value="UniProtKB-EC"/>
</dbReference>
<dbReference type="EC" id="2.3.1.189" evidence="4"/>
<evidence type="ECO:0000256" key="2">
    <source>
        <dbReference type="ARBA" id="ARBA00023315"/>
    </source>
</evidence>
<dbReference type="PROSITE" id="PS51186">
    <property type="entry name" value="GNAT"/>
    <property type="match status" value="1"/>
</dbReference>
<dbReference type="CDD" id="cd04301">
    <property type="entry name" value="NAT_SF"/>
    <property type="match status" value="1"/>
</dbReference>
<dbReference type="KEGG" id="gaz:Pan241w_10030"/>
<protein>
    <submittedName>
        <fullName evidence="4">Mycothiol acetyltransferase</fullName>
        <ecNumber evidence="4">2.3.1.189</ecNumber>
    </submittedName>
</protein>
<reference evidence="4 5" key="1">
    <citation type="submission" date="2019-02" db="EMBL/GenBank/DDBJ databases">
        <title>Deep-cultivation of Planctomycetes and their phenomic and genomic characterization uncovers novel biology.</title>
        <authorList>
            <person name="Wiegand S."/>
            <person name="Jogler M."/>
            <person name="Boedeker C."/>
            <person name="Pinto D."/>
            <person name="Vollmers J."/>
            <person name="Rivas-Marin E."/>
            <person name="Kohn T."/>
            <person name="Peeters S.H."/>
            <person name="Heuer A."/>
            <person name="Rast P."/>
            <person name="Oberbeckmann S."/>
            <person name="Bunk B."/>
            <person name="Jeske O."/>
            <person name="Meyerdierks A."/>
            <person name="Storesund J.E."/>
            <person name="Kallscheuer N."/>
            <person name="Luecker S."/>
            <person name="Lage O.M."/>
            <person name="Pohl T."/>
            <person name="Merkel B.J."/>
            <person name="Hornburger P."/>
            <person name="Mueller R.-W."/>
            <person name="Bruemmer F."/>
            <person name="Labrenz M."/>
            <person name="Spormann A.M."/>
            <person name="Op den Camp H."/>
            <person name="Overmann J."/>
            <person name="Amann R."/>
            <person name="Jetten M.S.M."/>
            <person name="Mascher T."/>
            <person name="Medema M.H."/>
            <person name="Devos D.P."/>
            <person name="Kaster A.-K."/>
            <person name="Ovreas L."/>
            <person name="Rohde M."/>
            <person name="Galperin M.Y."/>
            <person name="Jogler C."/>
        </authorList>
    </citation>
    <scope>NUCLEOTIDE SEQUENCE [LARGE SCALE GENOMIC DNA]</scope>
    <source>
        <strain evidence="4 5">Pan241w</strain>
    </source>
</reference>
<accession>A0A517RAM4</accession>
<evidence type="ECO:0000259" key="3">
    <source>
        <dbReference type="PROSITE" id="PS51186"/>
    </source>
</evidence>
<keyword evidence="5" id="KW-1185">Reference proteome</keyword>
<feature type="domain" description="N-acetyltransferase" evidence="3">
    <location>
        <begin position="167"/>
        <end position="310"/>
    </location>
</feature>
<organism evidence="4 5">
    <name type="scientific">Gimesia alba</name>
    <dbReference type="NCBI Taxonomy" id="2527973"/>
    <lineage>
        <taxon>Bacteria</taxon>
        <taxon>Pseudomonadati</taxon>
        <taxon>Planctomycetota</taxon>
        <taxon>Planctomycetia</taxon>
        <taxon>Planctomycetales</taxon>
        <taxon>Planctomycetaceae</taxon>
        <taxon>Gimesia</taxon>
    </lineage>
</organism>
<dbReference type="InterPro" id="IPR016181">
    <property type="entry name" value="Acyl_CoA_acyltransferase"/>
</dbReference>
<dbReference type="InterPro" id="IPR050680">
    <property type="entry name" value="YpeA/RimI_acetyltransf"/>
</dbReference>
<dbReference type="Gene3D" id="3.40.630.30">
    <property type="match status" value="1"/>
</dbReference>
<proteinExistence type="predicted"/>
<dbReference type="InterPro" id="IPR000182">
    <property type="entry name" value="GNAT_dom"/>
</dbReference>
<evidence type="ECO:0000256" key="1">
    <source>
        <dbReference type="ARBA" id="ARBA00022679"/>
    </source>
</evidence>
<dbReference type="Pfam" id="PF00583">
    <property type="entry name" value="Acetyltransf_1"/>
    <property type="match status" value="1"/>
</dbReference>
<name>A0A517RAM4_9PLAN</name>
<sequence>MSITVSLATTDEQSEASAFIFADSSEAERETQIQEFLESIHGGKKDQHQILIAREGGTLIGAGVLVFTDTSTAFFWPPFTRDHDCADAILQEMSTRIERSEVSIGQSLIDPGQLNQRKILTRNGFPHLTDLLFMRHPLSQISQSDSKETEPLEWVQYDEQQNRQRFLDLLDLTHQASHDCPVLNDIRTAEESLESHRSSGDSDQQHWYLFQREGIDLGVLLLSEHRSDNVWEVVYMGVAPEQRGHGYGSAFIRHGLQQAQAQNQSGVILAVDHKNSYAIKIYEDLGFVRQNTLSVHARLRSQFPEKKSDIN</sequence>
<dbReference type="SUPFAM" id="SSF55729">
    <property type="entry name" value="Acyl-CoA N-acyltransferases (Nat)"/>
    <property type="match status" value="1"/>
</dbReference>
<evidence type="ECO:0000313" key="4">
    <source>
        <dbReference type="EMBL" id="QDT40944.1"/>
    </source>
</evidence>
<dbReference type="RefSeq" id="WP_145211712.1">
    <property type="nucleotide sequence ID" value="NZ_CP036269.1"/>
</dbReference>
<dbReference type="Proteomes" id="UP000317171">
    <property type="component" value="Chromosome"/>
</dbReference>
<dbReference type="AlphaFoldDB" id="A0A517RAM4"/>